<feature type="compositionally biased region" description="Polar residues" evidence="1">
    <location>
        <begin position="58"/>
        <end position="72"/>
    </location>
</feature>
<reference evidence="3" key="1">
    <citation type="submission" date="2022-07" db="EMBL/GenBank/DDBJ databases">
        <title>Phylogenomic reconstructions and comparative analyses of Kickxellomycotina fungi.</title>
        <authorList>
            <person name="Reynolds N.K."/>
            <person name="Stajich J.E."/>
            <person name="Barry K."/>
            <person name="Grigoriev I.V."/>
            <person name="Crous P."/>
            <person name="Smith M.E."/>
        </authorList>
    </citation>
    <scope>NUCLEOTIDE SEQUENCE</scope>
    <source>
        <strain evidence="3">RSA 1196</strain>
    </source>
</reference>
<keyword evidence="4" id="KW-1185">Reference proteome</keyword>
<name>A0A9W8AGB2_9FUNG</name>
<protein>
    <recommendedName>
        <fullName evidence="2">DUF4604 domain-containing protein</fullName>
    </recommendedName>
</protein>
<evidence type="ECO:0000256" key="1">
    <source>
        <dbReference type="SAM" id="MobiDB-lite"/>
    </source>
</evidence>
<sequence>MPPKKLLTPYQFKQGLEFKQDLPPFLKSLYGSLGVQTPDRFQPDEHEECPVNDDTRLPVTQSTITPAQTPKSGSAHPRFSKGLAVPTTRHNEDHSDQDEVDGLADLTTTTQDNRPQVVVLDSTQHLSLQEAQRLVSLTAEVPPGESRPTHPGATTGNSTSKITFRSKAQREGEPPAVTKRRNDSTGLDPAAKPSAEASQPKKAKTNRRTKPNRKVPTLSFAAEDEI</sequence>
<proteinExistence type="predicted"/>
<dbReference type="OrthoDB" id="5637032at2759"/>
<dbReference type="Proteomes" id="UP001150925">
    <property type="component" value="Unassembled WGS sequence"/>
</dbReference>
<dbReference type="Pfam" id="PF15377">
    <property type="entry name" value="DUF4604"/>
    <property type="match status" value="1"/>
</dbReference>
<feature type="region of interest" description="Disordered" evidence="1">
    <location>
        <begin position="38"/>
        <end position="226"/>
    </location>
</feature>
<accession>A0A9W8AGB2</accession>
<comment type="caution">
    <text evidence="3">The sequence shown here is derived from an EMBL/GenBank/DDBJ whole genome shotgun (WGS) entry which is preliminary data.</text>
</comment>
<organism evidence="3 4">
    <name type="scientific">Dispira parvispora</name>
    <dbReference type="NCBI Taxonomy" id="1520584"/>
    <lineage>
        <taxon>Eukaryota</taxon>
        <taxon>Fungi</taxon>
        <taxon>Fungi incertae sedis</taxon>
        <taxon>Zoopagomycota</taxon>
        <taxon>Kickxellomycotina</taxon>
        <taxon>Dimargaritomycetes</taxon>
        <taxon>Dimargaritales</taxon>
        <taxon>Dimargaritaceae</taxon>
        <taxon>Dispira</taxon>
    </lineage>
</organism>
<gene>
    <name evidence="3" type="ORF">IWQ62_006617</name>
</gene>
<evidence type="ECO:0000313" key="4">
    <source>
        <dbReference type="Proteomes" id="UP001150925"/>
    </source>
</evidence>
<evidence type="ECO:0000313" key="3">
    <source>
        <dbReference type="EMBL" id="KAJ1950153.1"/>
    </source>
</evidence>
<dbReference type="InterPro" id="IPR027911">
    <property type="entry name" value="DUF4604"/>
</dbReference>
<dbReference type="EMBL" id="JANBPY010003808">
    <property type="protein sequence ID" value="KAJ1950153.1"/>
    <property type="molecule type" value="Genomic_DNA"/>
</dbReference>
<feature type="compositionally biased region" description="Basic residues" evidence="1">
    <location>
        <begin position="201"/>
        <end position="213"/>
    </location>
</feature>
<dbReference type="AlphaFoldDB" id="A0A9W8AGB2"/>
<evidence type="ECO:0000259" key="2">
    <source>
        <dbReference type="Pfam" id="PF15377"/>
    </source>
</evidence>
<feature type="compositionally biased region" description="Polar residues" evidence="1">
    <location>
        <begin position="121"/>
        <end position="130"/>
    </location>
</feature>
<feature type="domain" description="DUF4604" evidence="2">
    <location>
        <begin position="15"/>
        <end position="223"/>
    </location>
</feature>
<feature type="compositionally biased region" description="Polar residues" evidence="1">
    <location>
        <begin position="152"/>
        <end position="163"/>
    </location>
</feature>